<evidence type="ECO:0000256" key="2">
    <source>
        <dbReference type="SAM" id="Phobius"/>
    </source>
</evidence>
<name>A0AAD3HER3_9STRA</name>
<keyword evidence="2" id="KW-1133">Transmembrane helix</keyword>
<reference evidence="3 4" key="1">
    <citation type="journal article" date="2021" name="Sci. Rep.">
        <title>The genome of the diatom Chaetoceros tenuissimus carries an ancient integrated fragment of an extant virus.</title>
        <authorList>
            <person name="Hongo Y."/>
            <person name="Kimura K."/>
            <person name="Takaki Y."/>
            <person name="Yoshida Y."/>
            <person name="Baba S."/>
            <person name="Kobayashi G."/>
            <person name="Nagasaki K."/>
            <person name="Hano T."/>
            <person name="Tomaru Y."/>
        </authorList>
    </citation>
    <scope>NUCLEOTIDE SEQUENCE [LARGE SCALE GENOMIC DNA]</scope>
    <source>
        <strain evidence="3 4">NIES-3715</strain>
    </source>
</reference>
<accession>A0AAD3HER3</accession>
<feature type="coiled-coil region" evidence="1">
    <location>
        <begin position="93"/>
        <end position="169"/>
    </location>
</feature>
<sequence length="286" mass="31978">MEVQSGAAIQTAVQSHAKVQRLFVGAKTDKFVANEYASYLILVASSALAIATFPIVSGGILLDLVGCFLVVYSPLCIVQRCQLKRLHTLRQFLNELRNHVNTLMTENRKLELNLDILQRKQKQLSNIEKDFGRLAAANGTDIETLVALTKEFEEVNKKLKEKAEAAIINQLITTVLRSDNDGDLHINGEELEELITRLENTPDFEFQKDNFARLLGFKNYFGVTKDSNVPIEKVMNVIRDIKSDSIPPSESIILAKTISSVSTSNKNVVTEEKVKAKGSKKLFKKK</sequence>
<dbReference type="EMBL" id="BLLK01000069">
    <property type="protein sequence ID" value="GFH60303.1"/>
    <property type="molecule type" value="Genomic_DNA"/>
</dbReference>
<gene>
    <name evidence="3" type="ORF">CTEN210_16779</name>
</gene>
<feature type="transmembrane region" description="Helical" evidence="2">
    <location>
        <begin position="36"/>
        <end position="54"/>
    </location>
</feature>
<keyword evidence="4" id="KW-1185">Reference proteome</keyword>
<evidence type="ECO:0000313" key="4">
    <source>
        <dbReference type="Proteomes" id="UP001054902"/>
    </source>
</evidence>
<evidence type="ECO:0000256" key="1">
    <source>
        <dbReference type="SAM" id="Coils"/>
    </source>
</evidence>
<keyword evidence="2" id="KW-0472">Membrane</keyword>
<feature type="transmembrane region" description="Helical" evidence="2">
    <location>
        <begin position="60"/>
        <end position="78"/>
    </location>
</feature>
<keyword evidence="1" id="KW-0175">Coiled coil</keyword>
<comment type="caution">
    <text evidence="3">The sequence shown here is derived from an EMBL/GenBank/DDBJ whole genome shotgun (WGS) entry which is preliminary data.</text>
</comment>
<dbReference type="AlphaFoldDB" id="A0AAD3HER3"/>
<proteinExistence type="predicted"/>
<dbReference type="Proteomes" id="UP001054902">
    <property type="component" value="Unassembled WGS sequence"/>
</dbReference>
<evidence type="ECO:0000313" key="3">
    <source>
        <dbReference type="EMBL" id="GFH60303.1"/>
    </source>
</evidence>
<keyword evidence="2" id="KW-0812">Transmembrane</keyword>
<organism evidence="3 4">
    <name type="scientific">Chaetoceros tenuissimus</name>
    <dbReference type="NCBI Taxonomy" id="426638"/>
    <lineage>
        <taxon>Eukaryota</taxon>
        <taxon>Sar</taxon>
        <taxon>Stramenopiles</taxon>
        <taxon>Ochrophyta</taxon>
        <taxon>Bacillariophyta</taxon>
        <taxon>Coscinodiscophyceae</taxon>
        <taxon>Chaetocerotophycidae</taxon>
        <taxon>Chaetocerotales</taxon>
        <taxon>Chaetocerotaceae</taxon>
        <taxon>Chaetoceros</taxon>
    </lineage>
</organism>
<protein>
    <submittedName>
        <fullName evidence="3">Uncharacterized protein</fullName>
    </submittedName>
</protein>